<keyword evidence="2" id="KW-0503">Monooxygenase</keyword>
<dbReference type="EMBL" id="CP078145">
    <property type="protein sequence ID" value="QXN94506.1"/>
    <property type="molecule type" value="Genomic_DNA"/>
</dbReference>
<name>A0ABX8RZ91_NOCIO</name>
<dbReference type="RefSeq" id="WP_218477074.1">
    <property type="nucleotide sequence ID" value="NZ_BAABJN010000015.1"/>
</dbReference>
<dbReference type="InterPro" id="IPR050121">
    <property type="entry name" value="Cytochrome_P450_monoxygenase"/>
</dbReference>
<gene>
    <name evidence="3" type="ORF">KV110_16505</name>
</gene>
<keyword evidence="2" id="KW-0408">Iron</keyword>
<dbReference type="Proteomes" id="UP000694257">
    <property type="component" value="Chromosome"/>
</dbReference>
<evidence type="ECO:0000256" key="2">
    <source>
        <dbReference type="RuleBase" id="RU000461"/>
    </source>
</evidence>
<evidence type="ECO:0000256" key="1">
    <source>
        <dbReference type="ARBA" id="ARBA00010617"/>
    </source>
</evidence>
<sequence>MDSSAIRVGVAPGRLPLLGHALPVRRDPLGFLRSLPEHGDIVRLQLGPRPVYLFTDPHLAHELLIGRCGRVNRDGLADAGQALFGRSLAVISGRAHRARRRLYSPPLRAQAIPRYVAAIEQQTRAVTGSWHDGAALDLDQQLLTVSLATMCAALYGTHLAPAQLRTVQTHLPRAVTAAFDLGAVPAPLRWSMLRSHRRLRSCGAALRQVMSDVVQQARTRGNTGDLVSALLFDTDAELGRPLSHSEVVDEMCGLLEAGVDTPATALGWALYEIAEHAAIAEQLYAELDAVLCGGPVTAEHLDALPFTRWVIQEVLRKYSSWIVPMRTESDLRIGGTVIPAGSVVAVSLYLIHHDPRFFPDPDRFDPQRWSPERGQGFGHEAAIPFSAGARKCPGDSFAMTELLIQLATIATQWRFEPVPHTTVRTTVRGVVIRPERLPMVARRRGGPSHTPAKQCGRG</sequence>
<reference evidence="3 4" key="1">
    <citation type="submission" date="2021-07" db="EMBL/GenBank/DDBJ databases">
        <title>Whole Genome Sequence of Nocardia Iowensis.</title>
        <authorList>
            <person name="Lamm A."/>
            <person name="Collins-Fairclough A.M."/>
            <person name="Bunk B."/>
            <person name="Sproer C."/>
        </authorList>
    </citation>
    <scope>NUCLEOTIDE SEQUENCE [LARGE SCALE GENOMIC DNA]</scope>
    <source>
        <strain evidence="3 4">NRRL 5646</strain>
    </source>
</reference>
<proteinExistence type="inferred from homology"/>
<organism evidence="3 4">
    <name type="scientific">Nocardia iowensis</name>
    <dbReference type="NCBI Taxonomy" id="204891"/>
    <lineage>
        <taxon>Bacteria</taxon>
        <taxon>Bacillati</taxon>
        <taxon>Actinomycetota</taxon>
        <taxon>Actinomycetes</taxon>
        <taxon>Mycobacteriales</taxon>
        <taxon>Nocardiaceae</taxon>
        <taxon>Nocardia</taxon>
    </lineage>
</organism>
<dbReference type="InterPro" id="IPR017972">
    <property type="entry name" value="Cyt_P450_CS"/>
</dbReference>
<evidence type="ECO:0000313" key="4">
    <source>
        <dbReference type="Proteomes" id="UP000694257"/>
    </source>
</evidence>
<keyword evidence="2" id="KW-0560">Oxidoreductase</keyword>
<dbReference type="PROSITE" id="PS00086">
    <property type="entry name" value="CYTOCHROME_P450"/>
    <property type="match status" value="1"/>
</dbReference>
<dbReference type="PANTHER" id="PTHR24305">
    <property type="entry name" value="CYTOCHROME P450"/>
    <property type="match status" value="1"/>
</dbReference>
<dbReference type="InterPro" id="IPR001128">
    <property type="entry name" value="Cyt_P450"/>
</dbReference>
<keyword evidence="2" id="KW-0479">Metal-binding</keyword>
<protein>
    <submittedName>
        <fullName evidence="3">Cytochrome P450</fullName>
    </submittedName>
</protein>
<evidence type="ECO:0000313" key="3">
    <source>
        <dbReference type="EMBL" id="QXN94506.1"/>
    </source>
</evidence>
<keyword evidence="2" id="KW-0349">Heme</keyword>
<comment type="similarity">
    <text evidence="1 2">Belongs to the cytochrome P450 family.</text>
</comment>
<dbReference type="PANTHER" id="PTHR24305:SF166">
    <property type="entry name" value="CYTOCHROME P450 12A4, MITOCHONDRIAL-RELATED"/>
    <property type="match status" value="1"/>
</dbReference>
<dbReference type="Pfam" id="PF00067">
    <property type="entry name" value="p450"/>
    <property type="match status" value="1"/>
</dbReference>
<accession>A0ABX8RZ91</accession>
<keyword evidence="4" id="KW-1185">Reference proteome</keyword>